<reference evidence="2 3" key="1">
    <citation type="submission" date="2024-03" db="EMBL/GenBank/DDBJ databases">
        <title>Human intestinal bacterial collection.</title>
        <authorList>
            <person name="Pauvert C."/>
            <person name="Hitch T.C.A."/>
            <person name="Clavel T."/>
        </authorList>
    </citation>
    <scope>NUCLEOTIDE SEQUENCE [LARGE SCALE GENOMIC DNA]</scope>
    <source>
        <strain evidence="2 3">CLA-JM-H38</strain>
    </source>
</reference>
<evidence type="ECO:0000313" key="2">
    <source>
        <dbReference type="EMBL" id="MEQ2469368.1"/>
    </source>
</evidence>
<dbReference type="Proteomes" id="UP001490816">
    <property type="component" value="Unassembled WGS sequence"/>
</dbReference>
<protein>
    <submittedName>
        <fullName evidence="2">Dockerin type I repeat-containing protein</fullName>
    </submittedName>
</protein>
<organism evidence="2 3">
    <name type="scientific">Ruminococcoides intestinale</name>
    <dbReference type="NCBI Taxonomy" id="3133162"/>
    <lineage>
        <taxon>Bacteria</taxon>
        <taxon>Bacillati</taxon>
        <taxon>Bacillota</taxon>
        <taxon>Clostridia</taxon>
        <taxon>Eubacteriales</taxon>
        <taxon>Oscillospiraceae</taxon>
        <taxon>Ruminococcoides</taxon>
    </lineage>
</organism>
<evidence type="ECO:0000313" key="3">
    <source>
        <dbReference type="Proteomes" id="UP001490816"/>
    </source>
</evidence>
<dbReference type="Gene3D" id="1.10.1330.10">
    <property type="entry name" value="Dockerin domain"/>
    <property type="match status" value="1"/>
</dbReference>
<gene>
    <name evidence="2" type="ORF">WMO39_03325</name>
</gene>
<dbReference type="InterPro" id="IPR036439">
    <property type="entry name" value="Dockerin_dom_sf"/>
</dbReference>
<dbReference type="PROSITE" id="PS51766">
    <property type="entry name" value="DOCKERIN"/>
    <property type="match status" value="1"/>
</dbReference>
<dbReference type="SUPFAM" id="SSF63446">
    <property type="entry name" value="Type I dockerin domain"/>
    <property type="match status" value="1"/>
</dbReference>
<accession>A0ABV1F7M2</accession>
<proteinExistence type="predicted"/>
<dbReference type="RefSeq" id="WP_015524074.1">
    <property type="nucleotide sequence ID" value="NZ_JBBMEZ010000006.1"/>
</dbReference>
<name>A0ABV1F7M2_9FIRM</name>
<dbReference type="Pfam" id="PF00404">
    <property type="entry name" value="Dockerin_1"/>
    <property type="match status" value="1"/>
</dbReference>
<dbReference type="CDD" id="cd14256">
    <property type="entry name" value="Dockerin_I"/>
    <property type="match status" value="1"/>
</dbReference>
<keyword evidence="3" id="KW-1185">Reference proteome</keyword>
<sequence length="245" mass="27970">MSRKIKILTSVFSVVLVLIMACSVDVSAYSAYGIDNLPFEYEPHYPQTEQELSPDVKNEIMQKLMTDVYPDSNAGDIVVKYYGELSNGAMLINHYDKTYSYPKIENRLNNNSEYRIDVTNSNITFSYCIESQKDEVYLYIDGEFYNFRNAYLSKKIDVKMLGELVQKVDNLTFYIIPLWDDEPQKIGDIDADDRITVKDATEVQKYCASDIEFSELEKSLADVNGDGTVNVIDATEIQKIAINAK</sequence>
<feature type="domain" description="Dockerin" evidence="1">
    <location>
        <begin position="182"/>
        <end position="245"/>
    </location>
</feature>
<comment type="caution">
    <text evidence="2">The sequence shown here is derived from an EMBL/GenBank/DDBJ whole genome shotgun (WGS) entry which is preliminary data.</text>
</comment>
<dbReference type="InterPro" id="IPR016134">
    <property type="entry name" value="Dockerin_dom"/>
</dbReference>
<evidence type="ECO:0000259" key="1">
    <source>
        <dbReference type="PROSITE" id="PS51766"/>
    </source>
</evidence>
<dbReference type="InterPro" id="IPR002105">
    <property type="entry name" value="Dockerin_1_rpt"/>
</dbReference>
<dbReference type="EMBL" id="JBBMEZ010000006">
    <property type="protein sequence ID" value="MEQ2469368.1"/>
    <property type="molecule type" value="Genomic_DNA"/>
</dbReference>
<dbReference type="PROSITE" id="PS51257">
    <property type="entry name" value="PROKAR_LIPOPROTEIN"/>
    <property type="match status" value="1"/>
</dbReference>